<dbReference type="CDD" id="cd10527">
    <property type="entry name" value="SET_LSMT"/>
    <property type="match status" value="1"/>
</dbReference>
<name>A0A314L331_NICAT</name>
<evidence type="ECO:0000256" key="1">
    <source>
        <dbReference type="ARBA" id="ARBA00022603"/>
    </source>
</evidence>
<dbReference type="Pfam" id="PF00856">
    <property type="entry name" value="SET"/>
    <property type="match status" value="1"/>
</dbReference>
<keyword evidence="3" id="KW-0949">S-adenosyl-L-methionine</keyword>
<dbReference type="Gene3D" id="3.90.1420.10">
    <property type="entry name" value="Rubisco LSMT, substrate-binding domain"/>
    <property type="match status" value="1"/>
</dbReference>
<evidence type="ECO:0000256" key="3">
    <source>
        <dbReference type="ARBA" id="ARBA00022691"/>
    </source>
</evidence>
<dbReference type="Pfam" id="PF09273">
    <property type="entry name" value="Rubis-subs-bind"/>
    <property type="match status" value="1"/>
</dbReference>
<dbReference type="PROSITE" id="PS50280">
    <property type="entry name" value="SET"/>
    <property type="match status" value="1"/>
</dbReference>
<keyword evidence="1" id="KW-0489">Methyltransferase</keyword>
<dbReference type="SMR" id="A0A314L331"/>
<dbReference type="FunFam" id="3.90.1410.10:FF:000012">
    <property type="entry name" value="Protein SET DOMAIN GROUP 40"/>
    <property type="match status" value="1"/>
</dbReference>
<protein>
    <submittedName>
        <fullName evidence="5">Protein set domain group 40</fullName>
    </submittedName>
</protein>
<dbReference type="PANTHER" id="PTHR13271">
    <property type="entry name" value="UNCHARACTERIZED PUTATIVE METHYLTRANSFERASE"/>
    <property type="match status" value="1"/>
</dbReference>
<dbReference type="InterPro" id="IPR050600">
    <property type="entry name" value="SETD3_SETD6_MTase"/>
</dbReference>
<dbReference type="InterPro" id="IPR001214">
    <property type="entry name" value="SET_dom"/>
</dbReference>
<keyword evidence="6" id="KW-1185">Reference proteome</keyword>
<dbReference type="Gene3D" id="3.90.1410.10">
    <property type="entry name" value="set domain protein methyltransferase, domain 1"/>
    <property type="match status" value="1"/>
</dbReference>
<dbReference type="InterPro" id="IPR036464">
    <property type="entry name" value="Rubisco_LSMT_subst-bd_sf"/>
</dbReference>
<dbReference type="InterPro" id="IPR015353">
    <property type="entry name" value="Rubisco_LSMT_subst-bd"/>
</dbReference>
<dbReference type="GO" id="GO:0016279">
    <property type="term" value="F:protein-lysine N-methyltransferase activity"/>
    <property type="evidence" value="ECO:0007669"/>
    <property type="project" value="TreeGrafter"/>
</dbReference>
<dbReference type="EMBL" id="MJEQ01000503">
    <property type="protein sequence ID" value="OIT35875.1"/>
    <property type="molecule type" value="Genomic_DNA"/>
</dbReference>
<feature type="domain" description="SET" evidence="4">
    <location>
        <begin position="38"/>
        <end position="286"/>
    </location>
</feature>
<dbReference type="PANTHER" id="PTHR13271:SF91">
    <property type="entry name" value="PROTEIN SET DOMAIN GROUP 40"/>
    <property type="match status" value="1"/>
</dbReference>
<comment type="caution">
    <text evidence="5">The sequence shown here is derived from an EMBL/GenBank/DDBJ whole genome shotgun (WGS) entry which is preliminary data.</text>
</comment>
<proteinExistence type="predicted"/>
<organism evidence="5 6">
    <name type="scientific">Nicotiana attenuata</name>
    <name type="common">Coyote tobacco</name>
    <dbReference type="NCBI Taxonomy" id="49451"/>
    <lineage>
        <taxon>Eukaryota</taxon>
        <taxon>Viridiplantae</taxon>
        <taxon>Streptophyta</taxon>
        <taxon>Embryophyta</taxon>
        <taxon>Tracheophyta</taxon>
        <taxon>Spermatophyta</taxon>
        <taxon>Magnoliopsida</taxon>
        <taxon>eudicotyledons</taxon>
        <taxon>Gunneridae</taxon>
        <taxon>Pentapetalae</taxon>
        <taxon>asterids</taxon>
        <taxon>lamiids</taxon>
        <taxon>Solanales</taxon>
        <taxon>Solanaceae</taxon>
        <taxon>Nicotianoideae</taxon>
        <taxon>Nicotianeae</taxon>
        <taxon>Nicotiana</taxon>
    </lineage>
</organism>
<accession>A0A314L331</accession>
<dbReference type="STRING" id="49451.A0A314L331"/>
<dbReference type="Gramene" id="OIT35875">
    <property type="protein sequence ID" value="OIT35875"/>
    <property type="gene ID" value="A4A49_15188"/>
</dbReference>
<dbReference type="AlphaFoldDB" id="A0A314L331"/>
<gene>
    <name evidence="5" type="primary">SDG40_0</name>
    <name evidence="5" type="ORF">A4A49_15188</name>
</gene>
<evidence type="ECO:0000313" key="5">
    <source>
        <dbReference type="EMBL" id="OIT35875.1"/>
    </source>
</evidence>
<evidence type="ECO:0000256" key="2">
    <source>
        <dbReference type="ARBA" id="ARBA00022679"/>
    </source>
</evidence>
<dbReference type="GO" id="GO:0032259">
    <property type="term" value="P:methylation"/>
    <property type="evidence" value="ECO:0007669"/>
    <property type="project" value="UniProtKB-KW"/>
</dbReference>
<evidence type="ECO:0000313" key="6">
    <source>
        <dbReference type="Proteomes" id="UP000187609"/>
    </source>
</evidence>
<keyword evidence="2" id="KW-0808">Transferase</keyword>
<dbReference type="SUPFAM" id="SSF82199">
    <property type="entry name" value="SET domain"/>
    <property type="match status" value="1"/>
</dbReference>
<dbReference type="InterPro" id="IPR046341">
    <property type="entry name" value="SET_dom_sf"/>
</dbReference>
<dbReference type="Proteomes" id="UP000187609">
    <property type="component" value="Unassembled WGS sequence"/>
</dbReference>
<evidence type="ECO:0000259" key="4">
    <source>
        <dbReference type="PROSITE" id="PS50280"/>
    </source>
</evidence>
<reference evidence="5" key="1">
    <citation type="submission" date="2016-11" db="EMBL/GenBank/DDBJ databases">
        <title>The genome of Nicotiana attenuata.</title>
        <authorList>
            <person name="Xu S."/>
            <person name="Brockmoeller T."/>
            <person name="Gaquerel E."/>
            <person name="Navarro A."/>
            <person name="Kuhl H."/>
            <person name="Gase K."/>
            <person name="Ling Z."/>
            <person name="Zhou W."/>
            <person name="Kreitzer C."/>
            <person name="Stanke M."/>
            <person name="Tang H."/>
            <person name="Lyons E."/>
            <person name="Pandey P."/>
            <person name="Pandey S.P."/>
            <person name="Timmermann B."/>
            <person name="Baldwin I.T."/>
        </authorList>
    </citation>
    <scope>NUCLEOTIDE SEQUENCE [LARGE SCALE GENOMIC DNA]</scope>
    <source>
        <strain evidence="5">UT</strain>
    </source>
</reference>
<sequence length="517" mass="58112">MEEAEALSLKSFLKWAAELGISDTPLTSTPLSDSCLGHSLFVSTFPDAGGRGLAAARDIRKGDLILKVPNGALMTSQSLMINDEVLSIVVKKHPSLSSTQILAVALLNEVNKGKSSRWWPYLKQFPRSYDTLADFGKLEIQALQIDDAIWAAQKASLKAEAEWKEASVLMHDLKLKPQLLTLKAWLWASGSISSRTMHIPWDEAGCLCPVGDFFNYAAPGDETSNSEDQVAGKTFSLQEDSMLKSATELAAAHRLIDAGYEENVSSYCFYARRNYGKGEQVLLSYGTYTNLELLQHYGFLLTDNPNDKAFIPLEPDIYSLCSWENELLYIQPDGKPSFALLSTVRLWAVPQNKRRSFLHLVYSGNRLSAHNEVAAMRWMAKKCRTTLDILPTTAEEDGKLLVILDKFQDIHQLVEIEEMPPALASELCAFLESKDMLSEGIYVLSSVASRSIERWKLAIQWRLNYKNILCNCIVHCTEVINGIISSKDSEYEEIFIKPIFKSFSYFFFFGHPIFEIH</sequence>